<dbReference type="GO" id="GO:0006935">
    <property type="term" value="P:chemotaxis"/>
    <property type="evidence" value="ECO:0007669"/>
    <property type="project" value="InterPro"/>
</dbReference>
<dbReference type="AlphaFoldDB" id="A0A645CN25"/>
<dbReference type="InterPro" id="IPR036061">
    <property type="entry name" value="CheW-like_dom_sf"/>
</dbReference>
<dbReference type="EMBL" id="VSSQ01028583">
    <property type="protein sequence ID" value="MPM78353.1"/>
    <property type="molecule type" value="Genomic_DNA"/>
</dbReference>
<dbReference type="Gene3D" id="2.30.30.40">
    <property type="entry name" value="SH3 Domains"/>
    <property type="match status" value="1"/>
</dbReference>
<reference evidence="1" key="1">
    <citation type="submission" date="2019-08" db="EMBL/GenBank/DDBJ databases">
        <authorList>
            <person name="Kucharzyk K."/>
            <person name="Murdoch R.W."/>
            <person name="Higgins S."/>
            <person name="Loffler F."/>
        </authorList>
    </citation>
    <scope>NUCLEOTIDE SEQUENCE</scope>
</reference>
<evidence type="ECO:0000313" key="1">
    <source>
        <dbReference type="EMBL" id="MPM78353.1"/>
    </source>
</evidence>
<organism evidence="1">
    <name type="scientific">bioreactor metagenome</name>
    <dbReference type="NCBI Taxonomy" id="1076179"/>
    <lineage>
        <taxon>unclassified sequences</taxon>
        <taxon>metagenomes</taxon>
        <taxon>ecological metagenomes</taxon>
    </lineage>
</organism>
<proteinExistence type="predicted"/>
<accession>A0A645CN25</accession>
<evidence type="ECO:0008006" key="2">
    <source>
        <dbReference type="Google" id="ProtNLM"/>
    </source>
</evidence>
<protein>
    <recommendedName>
        <fullName evidence="2">CheW-like domain-containing protein</fullName>
    </recommendedName>
</protein>
<sequence length="72" mass="8062">MDSVSEVLSIPDDDIEIKPEISCRDSRGYVNNIGKIGEKVVLLINCGKLLNEKELDIVSTQIDNRGFEVERV</sequence>
<comment type="caution">
    <text evidence="1">The sequence shown here is derived from an EMBL/GenBank/DDBJ whole genome shotgun (WGS) entry which is preliminary data.</text>
</comment>
<dbReference type="SUPFAM" id="SSF50341">
    <property type="entry name" value="CheW-like"/>
    <property type="match status" value="1"/>
</dbReference>
<name>A0A645CN25_9ZZZZ</name>
<dbReference type="GO" id="GO:0007165">
    <property type="term" value="P:signal transduction"/>
    <property type="evidence" value="ECO:0007669"/>
    <property type="project" value="InterPro"/>
</dbReference>
<gene>
    <name evidence="1" type="ORF">SDC9_125364</name>
</gene>